<dbReference type="AlphaFoldDB" id="A0A133Y4X2"/>
<accession>A0A133Y4X2</accession>
<dbReference type="OrthoDB" id="977752at2"/>
<comment type="caution">
    <text evidence="3">The sequence shown here is derived from an EMBL/GenBank/DDBJ whole genome shotgun (WGS) entry which is preliminary data.</text>
</comment>
<dbReference type="Proteomes" id="UP000070422">
    <property type="component" value="Unassembled WGS sequence"/>
</dbReference>
<dbReference type="SUPFAM" id="SSF54001">
    <property type="entry name" value="Cysteine proteinases"/>
    <property type="match status" value="1"/>
</dbReference>
<proteinExistence type="predicted"/>
<organism evidence="3 4">
    <name type="scientific">Aerococcus christensenii</name>
    <dbReference type="NCBI Taxonomy" id="87541"/>
    <lineage>
        <taxon>Bacteria</taxon>
        <taxon>Bacillati</taxon>
        <taxon>Bacillota</taxon>
        <taxon>Bacilli</taxon>
        <taxon>Lactobacillales</taxon>
        <taxon>Aerococcaceae</taxon>
        <taxon>Aerococcus</taxon>
    </lineage>
</organism>
<reference evidence="3 4" key="1">
    <citation type="submission" date="2016-01" db="EMBL/GenBank/DDBJ databases">
        <authorList>
            <person name="Oliw E.H."/>
        </authorList>
    </citation>
    <scope>NUCLEOTIDE SEQUENCE [LARGE SCALE GENOMIC DNA]</scope>
    <source>
        <strain evidence="3 4">KA00635</strain>
    </source>
</reference>
<dbReference type="RefSeq" id="WP_060936300.1">
    <property type="nucleotide sequence ID" value="NZ_JASOZP010000005.1"/>
</dbReference>
<evidence type="ECO:0000256" key="1">
    <source>
        <dbReference type="SAM" id="MobiDB-lite"/>
    </source>
</evidence>
<evidence type="ECO:0000313" key="3">
    <source>
        <dbReference type="EMBL" id="KXB38165.1"/>
    </source>
</evidence>
<gene>
    <name evidence="3" type="ORF">HMPREF3187_00095</name>
</gene>
<feature type="region of interest" description="Disordered" evidence="1">
    <location>
        <begin position="215"/>
        <end position="238"/>
    </location>
</feature>
<dbReference type="Gene3D" id="3.90.1720.10">
    <property type="entry name" value="endopeptidase domain like (from Nostoc punctiforme)"/>
    <property type="match status" value="1"/>
</dbReference>
<dbReference type="InterPro" id="IPR038765">
    <property type="entry name" value="Papain-like_cys_pep_sf"/>
</dbReference>
<dbReference type="PATRIC" id="fig|87541.4.peg.95"/>
<dbReference type="InterPro" id="IPR007921">
    <property type="entry name" value="CHAP_dom"/>
</dbReference>
<evidence type="ECO:0000259" key="2">
    <source>
        <dbReference type="PROSITE" id="PS50911"/>
    </source>
</evidence>
<sequence>MKKLKWFLLAGLIPLFLPVLIIIILMGAVGGGGTNGSLQSQNGVTYADHWSDGDPYTHNLLVHRFGITAEQLDGFLDTLGISYDKNRINGKKLLEWEAKSNLDVRGIVAIALNESSLGTAGVATNPGANMFGFGAYDSNPEYANHFNDEVAVVGLTQQTIIGNKNQTFKIQDDKAKKFANGTLNPSTDGGVYFTDTTGSGKRRAETMQKLDAFIDEHGGTPKAPEQTTGKTRDGGGVTSNDIPVGYSLTTAIDTTGYITSTYPWGQCTWYVFNRGKQVRVNFDPFMGNGGQWMNKPGFTTTHTPTEHSALSFSPGQAGADPIYGHISFVEQVKSDGSILVSECNVKGLGIISYRTFDAETAKQFTYVIGH</sequence>
<dbReference type="EMBL" id="LSCQ01000010">
    <property type="protein sequence ID" value="KXB38165.1"/>
    <property type="molecule type" value="Genomic_DNA"/>
</dbReference>
<protein>
    <submittedName>
        <fullName evidence="3">CHAP domain protein</fullName>
    </submittedName>
</protein>
<dbReference type="Pfam" id="PF05257">
    <property type="entry name" value="CHAP"/>
    <property type="match status" value="1"/>
</dbReference>
<name>A0A133Y4X2_9LACT</name>
<feature type="domain" description="Peptidase C51" evidence="2">
    <location>
        <begin position="242"/>
        <end position="368"/>
    </location>
</feature>
<dbReference type="PROSITE" id="PS50911">
    <property type="entry name" value="CHAP"/>
    <property type="match status" value="1"/>
</dbReference>
<evidence type="ECO:0000313" key="4">
    <source>
        <dbReference type="Proteomes" id="UP000070422"/>
    </source>
</evidence>